<evidence type="ECO:0000313" key="3">
    <source>
        <dbReference type="EMBL" id="NYI69266.1"/>
    </source>
</evidence>
<sequence>MATDRETGADAGQILPLAIGYSAVALTVIFMCVAVSSLYLTEKQLYALSDSTALAAADSFRPDVTGGPKVVLTDDGVRSAARDYLTRIDASDSFDDLRVGGATGSPDGHGARVILVATWHPPLLSVFVPGGVSIDVTSIARGGLRLD</sequence>
<dbReference type="EMBL" id="JACBZP010000001">
    <property type="protein sequence ID" value="NYI69266.1"/>
    <property type="molecule type" value="Genomic_DNA"/>
</dbReference>
<dbReference type="AlphaFoldDB" id="A0A7Z0D5H0"/>
<feature type="transmembrane region" description="Helical" evidence="1">
    <location>
        <begin position="18"/>
        <end position="40"/>
    </location>
</feature>
<keyword evidence="4" id="KW-1185">Reference proteome</keyword>
<accession>A0A7Z0D5H0</accession>
<reference evidence="3 4" key="1">
    <citation type="submission" date="2020-07" db="EMBL/GenBank/DDBJ databases">
        <title>Sequencing the genomes of 1000 actinobacteria strains.</title>
        <authorList>
            <person name="Klenk H.-P."/>
        </authorList>
    </citation>
    <scope>NUCLEOTIDE SEQUENCE [LARGE SCALE GENOMIC DNA]</scope>
    <source>
        <strain evidence="3 4">DSM 26341</strain>
    </source>
</reference>
<keyword evidence="1" id="KW-0472">Membrane</keyword>
<feature type="domain" description="Putative Flp pilus-assembly TadG-like N-terminal" evidence="2">
    <location>
        <begin position="12"/>
        <end position="58"/>
    </location>
</feature>
<keyword evidence="1" id="KW-1133">Transmembrane helix</keyword>
<comment type="caution">
    <text evidence="3">The sequence shown here is derived from an EMBL/GenBank/DDBJ whole genome shotgun (WGS) entry which is preliminary data.</text>
</comment>
<gene>
    <name evidence="3" type="ORF">BJY26_003572</name>
</gene>
<dbReference type="Pfam" id="PF13400">
    <property type="entry name" value="Tad"/>
    <property type="match status" value="1"/>
</dbReference>
<keyword evidence="1" id="KW-0812">Transmembrane</keyword>
<name>A0A7Z0D5H0_9MICO</name>
<evidence type="ECO:0000256" key="1">
    <source>
        <dbReference type="SAM" id="Phobius"/>
    </source>
</evidence>
<evidence type="ECO:0000313" key="4">
    <source>
        <dbReference type="Proteomes" id="UP000539111"/>
    </source>
</evidence>
<dbReference type="RefSeq" id="WP_237248901.1">
    <property type="nucleotide sequence ID" value="NZ_JACBZP010000001.1"/>
</dbReference>
<organism evidence="3 4">
    <name type="scientific">Spelaeicoccus albus</name>
    <dbReference type="NCBI Taxonomy" id="1280376"/>
    <lineage>
        <taxon>Bacteria</taxon>
        <taxon>Bacillati</taxon>
        <taxon>Actinomycetota</taxon>
        <taxon>Actinomycetes</taxon>
        <taxon>Micrococcales</taxon>
        <taxon>Brevibacteriaceae</taxon>
        <taxon>Spelaeicoccus</taxon>
    </lineage>
</organism>
<evidence type="ECO:0000259" key="2">
    <source>
        <dbReference type="Pfam" id="PF13400"/>
    </source>
</evidence>
<dbReference type="InterPro" id="IPR028087">
    <property type="entry name" value="Tad_N"/>
</dbReference>
<protein>
    <recommendedName>
        <fullName evidence="2">Putative Flp pilus-assembly TadG-like N-terminal domain-containing protein</fullName>
    </recommendedName>
</protein>
<proteinExistence type="predicted"/>
<dbReference type="Proteomes" id="UP000539111">
    <property type="component" value="Unassembled WGS sequence"/>
</dbReference>